<proteinExistence type="inferred from homology"/>
<reference evidence="7 8" key="1">
    <citation type="submission" date="2018-03" db="EMBL/GenBank/DDBJ databases">
        <authorList>
            <person name="Gully D."/>
        </authorList>
    </citation>
    <scope>NUCLEOTIDE SEQUENCE [LARGE SCALE GENOMIC DNA]</scope>
    <source>
        <strain evidence="7">ORS3257</strain>
    </source>
</reference>
<dbReference type="PROSITE" id="PS50931">
    <property type="entry name" value="HTH_LYSR"/>
    <property type="match status" value="1"/>
</dbReference>
<comment type="function">
    <text evidence="1">NodD regulates the expression of the nodABCFE genes which encode other nodulation proteins. NodD is also a negative regulator of its own expression. Binds flavonoids as inducers.</text>
</comment>
<dbReference type="RefSeq" id="WP_160118899.1">
    <property type="nucleotide sequence ID" value="NZ_LS398110.1"/>
</dbReference>
<name>A0A2U3Q9P2_9BRAD</name>
<dbReference type="PANTHER" id="PTHR30537">
    <property type="entry name" value="HTH-TYPE TRANSCRIPTIONAL REGULATOR"/>
    <property type="match status" value="1"/>
</dbReference>
<evidence type="ECO:0000256" key="1">
    <source>
        <dbReference type="ARBA" id="ARBA00003502"/>
    </source>
</evidence>
<dbReference type="PANTHER" id="PTHR30537:SF79">
    <property type="entry name" value="TRANSCRIPTIONAL REGULATOR-RELATED"/>
    <property type="match status" value="1"/>
</dbReference>
<evidence type="ECO:0000256" key="3">
    <source>
        <dbReference type="ARBA" id="ARBA00023015"/>
    </source>
</evidence>
<dbReference type="Proteomes" id="UP000246085">
    <property type="component" value="Chromosome BRAD3257"/>
</dbReference>
<dbReference type="GO" id="GO:0006351">
    <property type="term" value="P:DNA-templated transcription"/>
    <property type="evidence" value="ECO:0007669"/>
    <property type="project" value="TreeGrafter"/>
</dbReference>
<keyword evidence="4" id="KW-0238">DNA-binding</keyword>
<dbReference type="SUPFAM" id="SSF53850">
    <property type="entry name" value="Periplasmic binding protein-like II"/>
    <property type="match status" value="1"/>
</dbReference>
<dbReference type="EMBL" id="LS398110">
    <property type="protein sequence ID" value="SPP98108.1"/>
    <property type="molecule type" value="Genomic_DNA"/>
</dbReference>
<sequence>MKPRAIPTRSTRASDDILFESPKLPPLVMVRAFEAAARTGSMRKAADDIGVTHTVISRHVRNLESWAGRKLLETGPRGTILTQEGAIFHRAVSEAFQIIAAAAVELRPRTRKGMLRIWAMPGLATRWLAPRLSEIERTLAGAEIVLRAIDRLPDFAKSEADVMIGFGSREDLPAGARWLISPRMFPVASKDWISEYGQPKDLAELSKLPLIHEESRHQWTTWLKAAGGKLKHPLRGPLLWDANMAIDAALAGQGIVLASRLTVGHEIDDGKLVELLRTDVRLNGYYLHIRPGRSRDPMIQRLRVWLENGLRNEEQRR</sequence>
<dbReference type="Gene3D" id="3.40.190.10">
    <property type="entry name" value="Periplasmic binding protein-like II"/>
    <property type="match status" value="2"/>
</dbReference>
<evidence type="ECO:0000313" key="8">
    <source>
        <dbReference type="Proteomes" id="UP000246085"/>
    </source>
</evidence>
<keyword evidence="5" id="KW-0804">Transcription</keyword>
<evidence type="ECO:0000259" key="6">
    <source>
        <dbReference type="PROSITE" id="PS50931"/>
    </source>
</evidence>
<gene>
    <name evidence="7" type="ORF">BRAD3257_7365</name>
</gene>
<evidence type="ECO:0000256" key="2">
    <source>
        <dbReference type="ARBA" id="ARBA00009437"/>
    </source>
</evidence>
<dbReference type="KEGG" id="bvz:BRAD3257_7365"/>
<dbReference type="InterPro" id="IPR005119">
    <property type="entry name" value="LysR_subst-bd"/>
</dbReference>
<organism evidence="7 8">
    <name type="scientific">Bradyrhizobium vignae</name>
    <dbReference type="NCBI Taxonomy" id="1549949"/>
    <lineage>
        <taxon>Bacteria</taxon>
        <taxon>Pseudomonadati</taxon>
        <taxon>Pseudomonadota</taxon>
        <taxon>Alphaproteobacteria</taxon>
        <taxon>Hyphomicrobiales</taxon>
        <taxon>Nitrobacteraceae</taxon>
        <taxon>Bradyrhizobium</taxon>
    </lineage>
</organism>
<evidence type="ECO:0000256" key="5">
    <source>
        <dbReference type="ARBA" id="ARBA00023163"/>
    </source>
</evidence>
<dbReference type="InterPro" id="IPR000847">
    <property type="entry name" value="LysR_HTH_N"/>
</dbReference>
<dbReference type="GO" id="GO:0003700">
    <property type="term" value="F:DNA-binding transcription factor activity"/>
    <property type="evidence" value="ECO:0007669"/>
    <property type="project" value="InterPro"/>
</dbReference>
<evidence type="ECO:0000256" key="4">
    <source>
        <dbReference type="ARBA" id="ARBA00023125"/>
    </source>
</evidence>
<evidence type="ECO:0000313" key="7">
    <source>
        <dbReference type="EMBL" id="SPP98108.1"/>
    </source>
</evidence>
<protein>
    <submittedName>
        <fullName evidence="7">Putative transcriptional regulator protein, LysR family</fullName>
    </submittedName>
</protein>
<feature type="domain" description="HTH lysR-type" evidence="6">
    <location>
        <begin position="31"/>
        <end position="82"/>
    </location>
</feature>
<accession>A0A2U3Q9P2</accession>
<dbReference type="SUPFAM" id="SSF46785">
    <property type="entry name" value="Winged helix' DNA-binding domain"/>
    <property type="match status" value="1"/>
</dbReference>
<dbReference type="AlphaFoldDB" id="A0A2U3Q9P2"/>
<comment type="similarity">
    <text evidence="2">Belongs to the LysR transcriptional regulatory family.</text>
</comment>
<dbReference type="InterPro" id="IPR058163">
    <property type="entry name" value="LysR-type_TF_proteobact-type"/>
</dbReference>
<dbReference type="Pfam" id="PF03466">
    <property type="entry name" value="LysR_substrate"/>
    <property type="match status" value="1"/>
</dbReference>
<dbReference type="InterPro" id="IPR036388">
    <property type="entry name" value="WH-like_DNA-bd_sf"/>
</dbReference>
<dbReference type="Gene3D" id="1.10.10.10">
    <property type="entry name" value="Winged helix-like DNA-binding domain superfamily/Winged helix DNA-binding domain"/>
    <property type="match status" value="1"/>
</dbReference>
<keyword evidence="3" id="KW-0805">Transcription regulation</keyword>
<dbReference type="InterPro" id="IPR036390">
    <property type="entry name" value="WH_DNA-bd_sf"/>
</dbReference>
<dbReference type="Pfam" id="PF00126">
    <property type="entry name" value="HTH_1"/>
    <property type="match status" value="1"/>
</dbReference>
<dbReference type="GO" id="GO:0043565">
    <property type="term" value="F:sequence-specific DNA binding"/>
    <property type="evidence" value="ECO:0007669"/>
    <property type="project" value="TreeGrafter"/>
</dbReference>